<keyword evidence="2" id="KW-1185">Reference proteome</keyword>
<proteinExistence type="predicted"/>
<sequence length="349" mass="40331">MKKNKRNKLSKESFTLRMDDLKNLEVISDEILYSLDFESLEKFINDTSDIEHFIELKKEELEVRAKPDFNGLRLEKGRSTATDAFYEDIFSIKDDCDKNILLDTIFEAGDEREIPILKQIIVNEDNLGIREKALKILNGITVENYWFSEEEGAVLEIDKIRKRCIFKPLFEIADFNTKLILLEQIAEIGDSKEMIFLDTIDTSNNVILKKKVKRTKIQLAEKLNLKGSNVVLDNNNKIGQTNTEESIHFFGTKCLEQKMAIQPIKDFHSIKSKMPLSLTDLLETLKIKESPSSDILNIQFKLDAVKVRDTMTSNDHSKRKPMITKPNSLLMKLASQLKINLCRWIVVKK</sequence>
<evidence type="ECO:0000313" key="1">
    <source>
        <dbReference type="EMBL" id="MET6990564.1"/>
    </source>
</evidence>
<dbReference type="RefSeq" id="WP_354614960.1">
    <property type="nucleotide sequence ID" value="NZ_JBEXAE010000003.1"/>
</dbReference>
<dbReference type="Proteomes" id="UP001549799">
    <property type="component" value="Unassembled WGS sequence"/>
</dbReference>
<reference evidence="1 2" key="1">
    <citation type="submission" date="2024-07" db="EMBL/GenBank/DDBJ databases">
        <title>The genome sequence of type strain Sediminicola arcticus GDMCC 1.2805.</title>
        <authorList>
            <person name="Liu Y."/>
        </authorList>
    </citation>
    <scope>NUCLEOTIDE SEQUENCE [LARGE SCALE GENOMIC DNA]</scope>
    <source>
        <strain evidence="1 2">GDMCC 1.2805</strain>
    </source>
</reference>
<comment type="caution">
    <text evidence="1">The sequence shown here is derived from an EMBL/GenBank/DDBJ whole genome shotgun (WGS) entry which is preliminary data.</text>
</comment>
<name>A0ABV2STT3_9FLAO</name>
<evidence type="ECO:0000313" key="2">
    <source>
        <dbReference type="Proteomes" id="UP001549799"/>
    </source>
</evidence>
<gene>
    <name evidence="1" type="ORF">ABXZ36_07875</name>
</gene>
<organism evidence="1 2">
    <name type="scientific">Sediminicola arcticus</name>
    <dbReference type="NCBI Taxonomy" id="1574308"/>
    <lineage>
        <taxon>Bacteria</taxon>
        <taxon>Pseudomonadati</taxon>
        <taxon>Bacteroidota</taxon>
        <taxon>Flavobacteriia</taxon>
        <taxon>Flavobacteriales</taxon>
        <taxon>Flavobacteriaceae</taxon>
        <taxon>Sediminicola</taxon>
    </lineage>
</organism>
<accession>A0ABV2STT3</accession>
<protein>
    <submittedName>
        <fullName evidence="1">Uncharacterized protein</fullName>
    </submittedName>
</protein>
<dbReference type="EMBL" id="JBEXAE010000003">
    <property type="protein sequence ID" value="MET6990564.1"/>
    <property type="molecule type" value="Genomic_DNA"/>
</dbReference>